<evidence type="ECO:0000259" key="1">
    <source>
        <dbReference type="Pfam" id="PF03108"/>
    </source>
</evidence>
<reference evidence="3" key="1">
    <citation type="journal article" date="2005" name="Nature">
        <title>The map-based sequence of the rice genome.</title>
        <authorList>
            <consortium name="International rice genome sequencing project (IRGSP)"/>
            <person name="Matsumoto T."/>
            <person name="Wu J."/>
            <person name="Kanamori H."/>
            <person name="Katayose Y."/>
            <person name="Fujisawa M."/>
            <person name="Namiki N."/>
            <person name="Mizuno H."/>
            <person name="Yamamoto K."/>
            <person name="Antonio B.A."/>
            <person name="Baba T."/>
            <person name="Sakata K."/>
            <person name="Nagamura Y."/>
            <person name="Aoki H."/>
            <person name="Arikawa K."/>
            <person name="Arita K."/>
            <person name="Bito T."/>
            <person name="Chiden Y."/>
            <person name="Fujitsuka N."/>
            <person name="Fukunaka R."/>
            <person name="Hamada M."/>
            <person name="Harada C."/>
            <person name="Hayashi A."/>
            <person name="Hijishita S."/>
            <person name="Honda M."/>
            <person name="Hosokawa S."/>
            <person name="Ichikawa Y."/>
            <person name="Idonuma A."/>
            <person name="Iijima M."/>
            <person name="Ikeda M."/>
            <person name="Ikeno M."/>
            <person name="Ito K."/>
            <person name="Ito S."/>
            <person name="Ito T."/>
            <person name="Ito Y."/>
            <person name="Ito Y."/>
            <person name="Iwabuchi A."/>
            <person name="Kamiya K."/>
            <person name="Karasawa W."/>
            <person name="Kurita K."/>
            <person name="Katagiri S."/>
            <person name="Kikuta A."/>
            <person name="Kobayashi H."/>
            <person name="Kobayashi N."/>
            <person name="Machita K."/>
            <person name="Maehara T."/>
            <person name="Masukawa M."/>
            <person name="Mizubayashi T."/>
            <person name="Mukai Y."/>
            <person name="Nagasaki H."/>
            <person name="Nagata Y."/>
            <person name="Naito S."/>
            <person name="Nakashima M."/>
            <person name="Nakama Y."/>
            <person name="Nakamichi Y."/>
            <person name="Nakamura M."/>
            <person name="Meguro A."/>
            <person name="Negishi M."/>
            <person name="Ohta I."/>
            <person name="Ohta T."/>
            <person name="Okamoto M."/>
            <person name="Ono N."/>
            <person name="Saji S."/>
            <person name="Sakaguchi M."/>
            <person name="Sakai K."/>
            <person name="Shibata M."/>
            <person name="Shimokawa T."/>
            <person name="Song J."/>
            <person name="Takazaki Y."/>
            <person name="Terasawa K."/>
            <person name="Tsugane M."/>
            <person name="Tsuji K."/>
            <person name="Ueda S."/>
            <person name="Waki K."/>
            <person name="Yamagata H."/>
            <person name="Yamamoto M."/>
            <person name="Yamamoto S."/>
            <person name="Yamane H."/>
            <person name="Yoshiki S."/>
            <person name="Yoshihara R."/>
            <person name="Yukawa K."/>
            <person name="Zhong H."/>
            <person name="Yano M."/>
            <person name="Yuan Q."/>
            <person name="Ouyang S."/>
            <person name="Liu J."/>
            <person name="Jones K.M."/>
            <person name="Gansberger K."/>
            <person name="Moffat K."/>
            <person name="Hill J."/>
            <person name="Bera J."/>
            <person name="Fadrosh D."/>
            <person name="Jin S."/>
            <person name="Johri S."/>
            <person name="Kim M."/>
            <person name="Overton L."/>
            <person name="Reardon M."/>
            <person name="Tsitrin T."/>
            <person name="Vuong H."/>
            <person name="Weaver B."/>
            <person name="Ciecko A."/>
            <person name="Tallon L."/>
            <person name="Jackson J."/>
            <person name="Pai G."/>
            <person name="Aken S.V."/>
            <person name="Utterback T."/>
            <person name="Reidmuller S."/>
            <person name="Feldblyum T."/>
            <person name="Hsiao J."/>
            <person name="Zismann V."/>
            <person name="Iobst S."/>
            <person name="de Vazeille A.R."/>
            <person name="Buell C.R."/>
            <person name="Ying K."/>
            <person name="Li Y."/>
            <person name="Lu T."/>
            <person name="Huang Y."/>
            <person name="Zhao Q."/>
            <person name="Feng Q."/>
            <person name="Zhang L."/>
            <person name="Zhu J."/>
            <person name="Weng Q."/>
            <person name="Mu J."/>
            <person name="Lu Y."/>
            <person name="Fan D."/>
            <person name="Liu Y."/>
            <person name="Guan J."/>
            <person name="Zhang Y."/>
            <person name="Yu S."/>
            <person name="Liu X."/>
            <person name="Zhang Y."/>
            <person name="Hong G."/>
            <person name="Han B."/>
            <person name="Choisne N."/>
            <person name="Demange N."/>
            <person name="Orjeda G."/>
            <person name="Samain S."/>
            <person name="Cattolico L."/>
            <person name="Pelletier E."/>
            <person name="Couloux A."/>
            <person name="Segurens B."/>
            <person name="Wincker P."/>
            <person name="D'Hont A."/>
            <person name="Scarpelli C."/>
            <person name="Weissenbach J."/>
            <person name="Salanoubat M."/>
            <person name="Quetier F."/>
            <person name="Yu Y."/>
            <person name="Kim H.R."/>
            <person name="Rambo T."/>
            <person name="Currie J."/>
            <person name="Collura K."/>
            <person name="Luo M."/>
            <person name="Yang T."/>
            <person name="Ammiraju J.S.S."/>
            <person name="Engler F."/>
            <person name="Soderlund C."/>
            <person name="Wing R.A."/>
            <person name="Palmer L.E."/>
            <person name="de la Bastide M."/>
            <person name="Spiegel L."/>
            <person name="Nascimento L."/>
            <person name="Zutavern T."/>
            <person name="O'Shaughnessy A."/>
            <person name="Dike S."/>
            <person name="Dedhia N."/>
            <person name="Preston R."/>
            <person name="Balija V."/>
            <person name="McCombie W.R."/>
            <person name="Chow T."/>
            <person name="Chen H."/>
            <person name="Chung M."/>
            <person name="Chen C."/>
            <person name="Shaw J."/>
            <person name="Wu H."/>
            <person name="Hsiao K."/>
            <person name="Chao Y."/>
            <person name="Chu M."/>
            <person name="Cheng C."/>
            <person name="Hour A."/>
            <person name="Lee P."/>
            <person name="Lin S."/>
            <person name="Lin Y."/>
            <person name="Liou J."/>
            <person name="Liu S."/>
            <person name="Hsing Y."/>
            <person name="Raghuvanshi S."/>
            <person name="Mohanty A."/>
            <person name="Bharti A.K."/>
            <person name="Gaur A."/>
            <person name="Gupta V."/>
            <person name="Kumar D."/>
            <person name="Ravi V."/>
            <person name="Vij S."/>
            <person name="Kapur A."/>
            <person name="Khurana P."/>
            <person name="Khurana P."/>
            <person name="Khurana J.P."/>
            <person name="Tyagi A.K."/>
            <person name="Gaikwad K."/>
            <person name="Singh A."/>
            <person name="Dalal V."/>
            <person name="Srivastava S."/>
            <person name="Dixit A."/>
            <person name="Pal A.K."/>
            <person name="Ghazi I.A."/>
            <person name="Yadav M."/>
            <person name="Pandit A."/>
            <person name="Bhargava A."/>
            <person name="Sureshbabu K."/>
            <person name="Batra K."/>
            <person name="Sharma T.R."/>
            <person name="Mohapatra T."/>
            <person name="Singh N.K."/>
            <person name="Messing J."/>
            <person name="Nelson A.B."/>
            <person name="Fuks G."/>
            <person name="Kavchok S."/>
            <person name="Keizer G."/>
            <person name="Linton E."/>
            <person name="Llaca V."/>
            <person name="Song R."/>
            <person name="Tanyolac B."/>
            <person name="Young S."/>
            <person name="Ho-Il K."/>
            <person name="Hahn J.H."/>
            <person name="Sangsakoo G."/>
            <person name="Vanavichit A."/>
            <person name="de Mattos Luiz.A.T."/>
            <person name="Zimmer P.D."/>
            <person name="Malone G."/>
            <person name="Dellagostin O."/>
            <person name="de Oliveira A.C."/>
            <person name="Bevan M."/>
            <person name="Bancroft I."/>
            <person name="Minx P."/>
            <person name="Cordum H."/>
            <person name="Wilson R."/>
            <person name="Cheng Z."/>
            <person name="Jin W."/>
            <person name="Jiang J."/>
            <person name="Leong S.A."/>
            <person name="Iwama H."/>
            <person name="Gojobori T."/>
            <person name="Itoh T."/>
            <person name="Niimura Y."/>
            <person name="Fujii Y."/>
            <person name="Habara T."/>
            <person name="Sakai H."/>
            <person name="Sato Y."/>
            <person name="Wilson G."/>
            <person name="Kumar K."/>
            <person name="McCouch S."/>
            <person name="Juretic N."/>
            <person name="Hoen D."/>
            <person name="Wright S."/>
            <person name="Bruskiewich R."/>
            <person name="Bureau T."/>
            <person name="Miyao A."/>
            <person name="Hirochika H."/>
            <person name="Nishikawa T."/>
            <person name="Kadowaki K."/>
            <person name="Sugiura M."/>
            <person name="Burr B."/>
            <person name="Sasaki T."/>
        </authorList>
    </citation>
    <scope>NUCLEOTIDE SEQUENCE [LARGE SCALE GENOMIC DNA]</scope>
    <source>
        <strain evidence="3">cv. Nipponbare</strain>
    </source>
</reference>
<dbReference type="Proteomes" id="UP000000763">
    <property type="component" value="Chromosome 3"/>
</dbReference>
<dbReference type="InterPro" id="IPR004332">
    <property type="entry name" value="Transposase_MuDR"/>
</dbReference>
<dbReference type="EMBL" id="AC135227">
    <property type="protein sequence ID" value="AAT81686.1"/>
    <property type="molecule type" value="Genomic_DNA"/>
</dbReference>
<proteinExistence type="predicted"/>
<sequence length="198" mass="23433">MDMLDTLAGWRHEMRMHMVYEILTRYVLPRLADNKYSKQYKDFIVASRLIVHIHAKKELDSKLKKRGSHKENEVIQEAIYTRAEDMKEAVKHFAVSLHREFWVAKFNWSQYEVRCVKEKDGCPWRVHVYKGKLEGLLDSVSGTTKEMSIQRMGRHQKRMGRHQKGSTPPSRVVQLELPEEYRVTKGWFERGEGSSRRG</sequence>
<accession>Q10GT2</accession>
<protein>
    <recommendedName>
        <fullName evidence="1">Transposase MuDR plant domain-containing protein</fullName>
    </recommendedName>
</protein>
<evidence type="ECO:0000313" key="2">
    <source>
        <dbReference type="EMBL" id="AAT81686.1"/>
    </source>
</evidence>
<feature type="domain" description="Transposase MuDR plant" evidence="1">
    <location>
        <begin position="83"/>
        <end position="132"/>
    </location>
</feature>
<gene>
    <name evidence="2" type="ORF">OSJNBb0096H12.16</name>
</gene>
<dbReference type="AlphaFoldDB" id="Q10GT2"/>
<name>Q10GT2_ORYSJ</name>
<reference evidence="3" key="2">
    <citation type="journal article" date="2008" name="Nucleic Acids Res.">
        <title>The rice annotation project database (RAP-DB): 2008 update.</title>
        <authorList>
            <consortium name="The rice annotation project (RAP)"/>
        </authorList>
    </citation>
    <scope>GENOME REANNOTATION</scope>
    <source>
        <strain evidence="3">cv. Nipponbare</strain>
    </source>
</reference>
<dbReference type="Pfam" id="PF03108">
    <property type="entry name" value="DBD_Tnp_Mut"/>
    <property type="match status" value="1"/>
</dbReference>
<organism evidence="2 3">
    <name type="scientific">Oryza sativa subsp. japonica</name>
    <name type="common">Rice</name>
    <dbReference type="NCBI Taxonomy" id="39947"/>
    <lineage>
        <taxon>Eukaryota</taxon>
        <taxon>Viridiplantae</taxon>
        <taxon>Streptophyta</taxon>
        <taxon>Embryophyta</taxon>
        <taxon>Tracheophyta</taxon>
        <taxon>Spermatophyta</taxon>
        <taxon>Magnoliopsida</taxon>
        <taxon>Liliopsida</taxon>
        <taxon>Poales</taxon>
        <taxon>Poaceae</taxon>
        <taxon>BOP clade</taxon>
        <taxon>Oryzoideae</taxon>
        <taxon>Oryzeae</taxon>
        <taxon>Oryzinae</taxon>
        <taxon>Oryza</taxon>
        <taxon>Oryza sativa</taxon>
    </lineage>
</organism>
<evidence type="ECO:0000313" key="3">
    <source>
        <dbReference type="Proteomes" id="UP000000763"/>
    </source>
</evidence>